<name>A0ABY5PD79_9ACTN</name>
<protein>
    <submittedName>
        <fullName evidence="3">SHOCT domain-containing protein</fullName>
    </submittedName>
</protein>
<dbReference type="Pfam" id="PF09851">
    <property type="entry name" value="SHOCT"/>
    <property type="match status" value="1"/>
</dbReference>
<dbReference type="RefSeq" id="WP_353863067.1">
    <property type="nucleotide sequence ID" value="NZ_CP088295.1"/>
</dbReference>
<dbReference type="InterPro" id="IPR018649">
    <property type="entry name" value="SHOCT"/>
</dbReference>
<dbReference type="EMBL" id="CP088295">
    <property type="protein sequence ID" value="UUY02541.1"/>
    <property type="molecule type" value="Genomic_DNA"/>
</dbReference>
<feature type="compositionally biased region" description="Pro residues" evidence="1">
    <location>
        <begin position="28"/>
        <end position="38"/>
    </location>
</feature>
<gene>
    <name evidence="3" type="ORF">LRS13_17830</name>
</gene>
<dbReference type="Proteomes" id="UP001058860">
    <property type="component" value="Chromosome"/>
</dbReference>
<proteinExistence type="predicted"/>
<feature type="domain" description="SHOCT" evidence="2">
    <location>
        <begin position="140"/>
        <end position="166"/>
    </location>
</feature>
<accession>A0ABY5PD79</accession>
<organism evidence="3 4">
    <name type="scientific">Svornostia abyssi</name>
    <dbReference type="NCBI Taxonomy" id="2898438"/>
    <lineage>
        <taxon>Bacteria</taxon>
        <taxon>Bacillati</taxon>
        <taxon>Actinomycetota</taxon>
        <taxon>Thermoleophilia</taxon>
        <taxon>Solirubrobacterales</taxon>
        <taxon>Baekduiaceae</taxon>
        <taxon>Svornostia</taxon>
    </lineage>
</organism>
<evidence type="ECO:0000313" key="4">
    <source>
        <dbReference type="Proteomes" id="UP001058860"/>
    </source>
</evidence>
<evidence type="ECO:0000313" key="3">
    <source>
        <dbReference type="EMBL" id="UUY02541.1"/>
    </source>
</evidence>
<keyword evidence="4" id="KW-1185">Reference proteome</keyword>
<evidence type="ECO:0000259" key="2">
    <source>
        <dbReference type="Pfam" id="PF09851"/>
    </source>
</evidence>
<feature type="region of interest" description="Disordered" evidence="1">
    <location>
        <begin position="1"/>
        <end position="44"/>
    </location>
</feature>
<sequence length="170" mass="17330">MGLGKLFGRGKDDDEGIGIPGAGEAPLTPTPVPAPSPQPSAEVHVTSQTFDVSDNPQAVDAVVDMLKAQGIDISAMTAGASIQMGQPMDPADAERYRQNMLGMLDSMGIQPPPAAFQPVPGAGGTPAPGDDPGVDDVVESLERLAKLRDSGVLTDAEFDAQKARILGGGA</sequence>
<reference evidence="4" key="1">
    <citation type="submission" date="2021-11" db="EMBL/GenBank/DDBJ databases">
        <title>Cultivation dependent microbiological survey of springs from the worlds oldest radium mine currently devoted to the extraction of radon-saturated water.</title>
        <authorList>
            <person name="Kapinusova G."/>
            <person name="Smrhova T."/>
            <person name="Strejcek M."/>
            <person name="Suman J."/>
            <person name="Jani K."/>
            <person name="Pajer P."/>
            <person name="Uhlik O."/>
        </authorList>
    </citation>
    <scope>NUCLEOTIDE SEQUENCE [LARGE SCALE GENOMIC DNA]</scope>
    <source>
        <strain evidence="4">J379</strain>
    </source>
</reference>
<evidence type="ECO:0000256" key="1">
    <source>
        <dbReference type="SAM" id="MobiDB-lite"/>
    </source>
</evidence>